<gene>
    <name evidence="1" type="ORF">KP509_33G067600</name>
</gene>
<dbReference type="Proteomes" id="UP000825935">
    <property type="component" value="Chromosome 33"/>
</dbReference>
<keyword evidence="2" id="KW-1185">Reference proteome</keyword>
<reference evidence="1" key="1">
    <citation type="submission" date="2021-08" db="EMBL/GenBank/DDBJ databases">
        <title>WGS assembly of Ceratopteris richardii.</title>
        <authorList>
            <person name="Marchant D.B."/>
            <person name="Chen G."/>
            <person name="Jenkins J."/>
            <person name="Shu S."/>
            <person name="Leebens-Mack J."/>
            <person name="Grimwood J."/>
            <person name="Schmutz J."/>
            <person name="Soltis P."/>
            <person name="Soltis D."/>
            <person name="Chen Z.-H."/>
        </authorList>
    </citation>
    <scope>NUCLEOTIDE SEQUENCE</scope>
    <source>
        <strain evidence="1">Whitten #5841</strain>
        <tissue evidence="1">Leaf</tissue>
    </source>
</reference>
<evidence type="ECO:0000313" key="1">
    <source>
        <dbReference type="EMBL" id="KAH7286289.1"/>
    </source>
</evidence>
<protein>
    <submittedName>
        <fullName evidence="1">Uncharacterized protein</fullName>
    </submittedName>
</protein>
<comment type="caution">
    <text evidence="1">The sequence shown here is derived from an EMBL/GenBank/DDBJ whole genome shotgun (WGS) entry which is preliminary data.</text>
</comment>
<name>A0A8T2QQP9_CERRI</name>
<sequence>MHPLVYHFFSVRLSSLYRELSRSRPHRLNFAAHTSVFACFGQPMRTFDLEWTFLPLLVMSINYEESFVSSSRDYCSWTPRHEGTKKRRKTEVH</sequence>
<evidence type="ECO:0000313" key="2">
    <source>
        <dbReference type="Proteomes" id="UP000825935"/>
    </source>
</evidence>
<organism evidence="1 2">
    <name type="scientific">Ceratopteris richardii</name>
    <name type="common">Triangle waterfern</name>
    <dbReference type="NCBI Taxonomy" id="49495"/>
    <lineage>
        <taxon>Eukaryota</taxon>
        <taxon>Viridiplantae</taxon>
        <taxon>Streptophyta</taxon>
        <taxon>Embryophyta</taxon>
        <taxon>Tracheophyta</taxon>
        <taxon>Polypodiopsida</taxon>
        <taxon>Polypodiidae</taxon>
        <taxon>Polypodiales</taxon>
        <taxon>Pteridineae</taxon>
        <taxon>Pteridaceae</taxon>
        <taxon>Parkerioideae</taxon>
        <taxon>Ceratopteris</taxon>
    </lineage>
</organism>
<dbReference type="EMBL" id="CM035438">
    <property type="protein sequence ID" value="KAH7286289.1"/>
    <property type="molecule type" value="Genomic_DNA"/>
</dbReference>
<dbReference type="AlphaFoldDB" id="A0A8T2QQP9"/>
<proteinExistence type="predicted"/>
<accession>A0A8T2QQP9</accession>